<accession>A0A1P8V0T6</accession>
<evidence type="ECO:0000313" key="2">
    <source>
        <dbReference type="Proteomes" id="UP000187059"/>
    </source>
</evidence>
<proteinExistence type="predicted"/>
<sequence length="130" mass="14585">MCKHRASCPRGDALPDVPGDGLPSFFQAKRRLCGTQISHACVFTMDLHSVQNELCKTKEFHAPQNKGAGDRTYPPRKCRHRFGNLLMPGGHNEGHRIDAHHILGDILHPIGDSLGVPQYLNTDFFFLIWV</sequence>
<protein>
    <submittedName>
        <fullName evidence="1">Uncharacterized protein</fullName>
    </submittedName>
</protein>
<geneLocation type="plasmid" evidence="2">
    <name>ppaby4</name>
</geneLocation>
<dbReference type="AlphaFoldDB" id="A0A1P8V0T6"/>
<keyword evidence="1" id="KW-0614">Plasmid</keyword>
<organism evidence="1 2">
    <name type="scientific">Salipiger abyssi</name>
    <dbReference type="NCBI Taxonomy" id="1250539"/>
    <lineage>
        <taxon>Bacteria</taxon>
        <taxon>Pseudomonadati</taxon>
        <taxon>Pseudomonadota</taxon>
        <taxon>Alphaproteobacteria</taxon>
        <taxon>Rhodobacterales</taxon>
        <taxon>Roseobacteraceae</taxon>
        <taxon>Salipiger</taxon>
    </lineage>
</organism>
<dbReference type="Proteomes" id="UP000187059">
    <property type="component" value="Plasmid pPABY4"/>
</dbReference>
<dbReference type="EMBL" id="CP015095">
    <property type="protein sequence ID" value="APZ55263.1"/>
    <property type="molecule type" value="Genomic_DNA"/>
</dbReference>
<name>A0A1P8V0T6_9RHOB</name>
<evidence type="ECO:0000313" key="1">
    <source>
        <dbReference type="EMBL" id="APZ55263.1"/>
    </source>
</evidence>
<gene>
    <name evidence="1" type="ORF">Ga0080574_TMP4981</name>
</gene>
<keyword evidence="2" id="KW-1185">Reference proteome</keyword>
<reference evidence="1 2" key="1">
    <citation type="submission" date="2016-04" db="EMBL/GenBank/DDBJ databases">
        <title>Deep-sea bacteria in the southern Pacific.</title>
        <authorList>
            <person name="Tang K."/>
        </authorList>
    </citation>
    <scope>NUCLEOTIDE SEQUENCE [LARGE SCALE GENOMIC DNA]</scope>
    <source>
        <strain evidence="1 2">JLT2014</strain>
        <plasmid evidence="2">ppaby4</plasmid>
    </source>
</reference>
<dbReference type="KEGG" id="paby:Ga0080574_TMP4981"/>